<evidence type="ECO:0000256" key="1">
    <source>
        <dbReference type="ARBA" id="ARBA00004651"/>
    </source>
</evidence>
<accession>A0A542ZX67</accession>
<dbReference type="PANTHER" id="PTHR30472:SF25">
    <property type="entry name" value="ABC TRANSPORTER PERMEASE PROTEIN MJ0876-RELATED"/>
    <property type="match status" value="1"/>
</dbReference>
<dbReference type="OrthoDB" id="9782305at2"/>
<feature type="transmembrane region" description="Helical" evidence="8">
    <location>
        <begin position="293"/>
        <end position="322"/>
    </location>
</feature>
<dbReference type="InterPro" id="IPR037294">
    <property type="entry name" value="ABC_BtuC-like"/>
</dbReference>
<keyword evidence="10" id="KW-1185">Reference proteome</keyword>
<keyword evidence="4" id="KW-1003">Cell membrane</keyword>
<name>A0A542ZX67_RARFA</name>
<dbReference type="Proteomes" id="UP000315389">
    <property type="component" value="Unassembled WGS sequence"/>
</dbReference>
<dbReference type="GO" id="GO:0033214">
    <property type="term" value="P:siderophore-iron import into cell"/>
    <property type="evidence" value="ECO:0007669"/>
    <property type="project" value="TreeGrafter"/>
</dbReference>
<keyword evidence="7 8" id="KW-0472">Membrane</keyword>
<feature type="transmembrane region" description="Helical" evidence="8">
    <location>
        <begin position="363"/>
        <end position="383"/>
    </location>
</feature>
<evidence type="ECO:0000256" key="5">
    <source>
        <dbReference type="ARBA" id="ARBA00022692"/>
    </source>
</evidence>
<comment type="caution">
    <text evidence="9">The sequence shown here is derived from an EMBL/GenBank/DDBJ whole genome shotgun (WGS) entry which is preliminary data.</text>
</comment>
<dbReference type="Gene3D" id="1.10.3470.10">
    <property type="entry name" value="ABC transporter involved in vitamin B12 uptake, BtuC"/>
    <property type="match status" value="1"/>
</dbReference>
<evidence type="ECO:0000256" key="4">
    <source>
        <dbReference type="ARBA" id="ARBA00022475"/>
    </source>
</evidence>
<keyword evidence="3" id="KW-0813">Transport</keyword>
<keyword evidence="6 8" id="KW-1133">Transmembrane helix</keyword>
<evidence type="ECO:0000256" key="2">
    <source>
        <dbReference type="ARBA" id="ARBA00007935"/>
    </source>
</evidence>
<protein>
    <submittedName>
        <fullName evidence="9">Iron complex transport system permease protein</fullName>
    </submittedName>
</protein>
<evidence type="ECO:0000313" key="9">
    <source>
        <dbReference type="EMBL" id="TQL64953.1"/>
    </source>
</evidence>
<feature type="transmembrane region" description="Helical" evidence="8">
    <location>
        <begin position="148"/>
        <end position="168"/>
    </location>
</feature>
<proteinExistence type="inferred from homology"/>
<dbReference type="GO" id="GO:0022857">
    <property type="term" value="F:transmembrane transporter activity"/>
    <property type="evidence" value="ECO:0007669"/>
    <property type="project" value="InterPro"/>
</dbReference>
<reference evidence="9 10" key="1">
    <citation type="submission" date="2019-06" db="EMBL/GenBank/DDBJ databases">
        <title>Sequencing the genomes of 1000 actinobacteria strains.</title>
        <authorList>
            <person name="Klenk H.-P."/>
        </authorList>
    </citation>
    <scope>NUCLEOTIDE SEQUENCE [LARGE SCALE GENOMIC DNA]</scope>
    <source>
        <strain evidence="9 10">DSM 4813</strain>
    </source>
</reference>
<feature type="transmembrane region" description="Helical" evidence="8">
    <location>
        <begin position="248"/>
        <end position="273"/>
    </location>
</feature>
<feature type="transmembrane region" description="Helical" evidence="8">
    <location>
        <begin position="55"/>
        <end position="73"/>
    </location>
</feature>
<dbReference type="EMBL" id="VFOS01000001">
    <property type="protein sequence ID" value="TQL64953.1"/>
    <property type="molecule type" value="Genomic_DNA"/>
</dbReference>
<keyword evidence="5 8" id="KW-0812">Transmembrane</keyword>
<dbReference type="GO" id="GO:0005886">
    <property type="term" value="C:plasma membrane"/>
    <property type="evidence" value="ECO:0007669"/>
    <property type="project" value="UniProtKB-SubCell"/>
</dbReference>
<feature type="transmembrane region" description="Helical" evidence="8">
    <location>
        <begin position="174"/>
        <end position="194"/>
    </location>
</feature>
<organism evidence="9 10">
    <name type="scientific">Rarobacter faecitabidus</name>
    <dbReference type="NCBI Taxonomy" id="13243"/>
    <lineage>
        <taxon>Bacteria</taxon>
        <taxon>Bacillati</taxon>
        <taxon>Actinomycetota</taxon>
        <taxon>Actinomycetes</taxon>
        <taxon>Micrococcales</taxon>
        <taxon>Rarobacteraceae</taxon>
        <taxon>Rarobacter</taxon>
    </lineage>
</organism>
<dbReference type="Pfam" id="PF01032">
    <property type="entry name" value="FecCD"/>
    <property type="match status" value="1"/>
</dbReference>
<evidence type="ECO:0000313" key="10">
    <source>
        <dbReference type="Proteomes" id="UP000315389"/>
    </source>
</evidence>
<comment type="subcellular location">
    <subcellularLocation>
        <location evidence="1">Cell membrane</location>
        <topology evidence="1">Multi-pass membrane protein</topology>
    </subcellularLocation>
</comment>
<dbReference type="FunFam" id="1.10.3470.10:FF:000001">
    <property type="entry name" value="Vitamin B12 ABC transporter permease BtuC"/>
    <property type="match status" value="1"/>
</dbReference>
<comment type="similarity">
    <text evidence="2">Belongs to the binding-protein-dependent transport system permease family. FecCD subfamily.</text>
</comment>
<dbReference type="AlphaFoldDB" id="A0A542ZX67"/>
<evidence type="ECO:0000256" key="6">
    <source>
        <dbReference type="ARBA" id="ARBA00022989"/>
    </source>
</evidence>
<sequence>MTLSDTTLPATTTRDLSAGDSLLISEASPSAHEAPAASGTGTASQRTMSVRRGRTWLVATIAAILLAVVAVIASGSGQLHVPPAEVLGSVMNRIGIHVWPMPSHPQGDAALWTIRFPRVVMAMLVGAALATAGALMQGVFGNPLAEPGVVGVSSGAAVAASTTIVFGLTFFGNWTIAVMAFLGGLITAIAVYLLARSGGRTEVVTLILTGVAINAFTGAALAFLTFLGDTQAREQIVFWQLGSFNGIRWQYVGVAAPLIAVGFIVSLFLARSLDLMSLGDKAARHLGVHVERVRVIAIVIVALLTGAAVAFCGIIAFIGLVVPHVVRMLIGPAHRSLIPICALGGALVLLASDLVARTAIAYADLPIGMLTALVGGPFFFWLLRRTRKTSGGWR</sequence>
<dbReference type="InterPro" id="IPR000522">
    <property type="entry name" value="ABC_transptr_permease_BtuC"/>
</dbReference>
<feature type="transmembrane region" description="Helical" evidence="8">
    <location>
        <begin position="119"/>
        <end position="136"/>
    </location>
</feature>
<evidence type="ECO:0000256" key="7">
    <source>
        <dbReference type="ARBA" id="ARBA00023136"/>
    </source>
</evidence>
<feature type="transmembrane region" description="Helical" evidence="8">
    <location>
        <begin position="206"/>
        <end position="228"/>
    </location>
</feature>
<dbReference type="PANTHER" id="PTHR30472">
    <property type="entry name" value="FERRIC ENTEROBACTIN TRANSPORT SYSTEM PERMEASE PROTEIN"/>
    <property type="match status" value="1"/>
</dbReference>
<evidence type="ECO:0000256" key="8">
    <source>
        <dbReference type="SAM" id="Phobius"/>
    </source>
</evidence>
<gene>
    <name evidence="9" type="ORF">FB461_1485</name>
</gene>
<evidence type="ECO:0000256" key="3">
    <source>
        <dbReference type="ARBA" id="ARBA00022448"/>
    </source>
</evidence>
<dbReference type="SUPFAM" id="SSF81345">
    <property type="entry name" value="ABC transporter involved in vitamin B12 uptake, BtuC"/>
    <property type="match status" value="1"/>
</dbReference>
<dbReference type="CDD" id="cd06550">
    <property type="entry name" value="TM_ABC_iron-siderophores_like"/>
    <property type="match status" value="1"/>
</dbReference>